<proteinExistence type="predicted"/>
<dbReference type="STRING" id="333673.A0A3M0L3G8"/>
<dbReference type="OrthoDB" id="9221021at2759"/>
<gene>
    <name evidence="1" type="ORF">DUI87_00935</name>
</gene>
<evidence type="ECO:0008006" key="3">
    <source>
        <dbReference type="Google" id="ProtNLM"/>
    </source>
</evidence>
<dbReference type="AlphaFoldDB" id="A0A3M0L3G8"/>
<keyword evidence="2" id="KW-1185">Reference proteome</keyword>
<protein>
    <recommendedName>
        <fullName evidence="3">Zic family member 1</fullName>
    </recommendedName>
</protein>
<comment type="caution">
    <text evidence="1">The sequence shown here is derived from an EMBL/GenBank/DDBJ whole genome shotgun (WGS) entry which is preliminary data.</text>
</comment>
<reference evidence="1 2" key="1">
    <citation type="submission" date="2018-07" db="EMBL/GenBank/DDBJ databases">
        <title>A high quality draft genome assembly of the barn swallow (H. rustica rustica).</title>
        <authorList>
            <person name="Formenti G."/>
            <person name="Chiara M."/>
            <person name="Poveda L."/>
            <person name="Francoijs K.-J."/>
            <person name="Bonisoli-Alquati A."/>
            <person name="Canova L."/>
            <person name="Gianfranceschi L."/>
            <person name="Horner D.S."/>
            <person name="Saino N."/>
        </authorList>
    </citation>
    <scope>NUCLEOTIDE SEQUENCE [LARGE SCALE GENOMIC DNA]</scope>
    <source>
        <strain evidence="1">Chelidonia</strain>
        <tissue evidence="1">Blood</tissue>
    </source>
</reference>
<dbReference type="Proteomes" id="UP000269221">
    <property type="component" value="Unassembled WGS sequence"/>
</dbReference>
<accession>A0A3M0L3G8</accession>
<evidence type="ECO:0000313" key="1">
    <source>
        <dbReference type="EMBL" id="RMC20089.1"/>
    </source>
</evidence>
<sequence length="202" mass="20479">MTMLLDGGPQFPALGVGGFAAPRHHEMPGRDAAGGGMGLGPFGDSSHAVAFKLNAAPHDLAAGQSSAFTPQAPGYASALGHPHHHHHHAGQVSYGAAAAFNSTRDFLFRNRGSGIADAASGTAQHGLFGGSPGGIPDSPGYLLFRGCTSRARATRPPTVMWTTGRCTWGCAGTSSGRRIPTGPSPAPARTLTLALSSTTTTI</sequence>
<dbReference type="EMBL" id="QRBI01000093">
    <property type="protein sequence ID" value="RMC20089.1"/>
    <property type="molecule type" value="Genomic_DNA"/>
</dbReference>
<name>A0A3M0L3G8_HIRRU</name>
<evidence type="ECO:0000313" key="2">
    <source>
        <dbReference type="Proteomes" id="UP000269221"/>
    </source>
</evidence>
<organism evidence="1 2">
    <name type="scientific">Hirundo rustica rustica</name>
    <dbReference type="NCBI Taxonomy" id="333673"/>
    <lineage>
        <taxon>Eukaryota</taxon>
        <taxon>Metazoa</taxon>
        <taxon>Chordata</taxon>
        <taxon>Craniata</taxon>
        <taxon>Vertebrata</taxon>
        <taxon>Euteleostomi</taxon>
        <taxon>Archelosauria</taxon>
        <taxon>Archosauria</taxon>
        <taxon>Dinosauria</taxon>
        <taxon>Saurischia</taxon>
        <taxon>Theropoda</taxon>
        <taxon>Coelurosauria</taxon>
        <taxon>Aves</taxon>
        <taxon>Neognathae</taxon>
        <taxon>Neoaves</taxon>
        <taxon>Telluraves</taxon>
        <taxon>Australaves</taxon>
        <taxon>Passeriformes</taxon>
        <taxon>Sylvioidea</taxon>
        <taxon>Hirundinidae</taxon>
        <taxon>Hirundo</taxon>
    </lineage>
</organism>